<dbReference type="Proteomes" id="UP001608902">
    <property type="component" value="Unassembled WGS sequence"/>
</dbReference>
<reference evidence="1 2" key="1">
    <citation type="submission" date="2024-08" db="EMBL/GenBank/DDBJ databases">
        <title>Gnathostoma spinigerum genome.</title>
        <authorList>
            <person name="Gonzalez-Bertolin B."/>
            <person name="Monzon S."/>
            <person name="Zaballos A."/>
            <person name="Jimenez P."/>
            <person name="Dekumyoy P."/>
            <person name="Varona S."/>
            <person name="Cuesta I."/>
            <person name="Sumanam S."/>
            <person name="Adisakwattana P."/>
            <person name="Gasser R.B."/>
            <person name="Hernandez-Gonzalez A."/>
            <person name="Young N.D."/>
            <person name="Perteguer M.J."/>
        </authorList>
    </citation>
    <scope>NUCLEOTIDE SEQUENCE [LARGE SCALE GENOMIC DNA]</scope>
    <source>
        <strain evidence="1">AL3</strain>
        <tissue evidence="1">Liver</tissue>
    </source>
</reference>
<sequence>MSCRNRHPFVAGGICERNNAVDPNRLMDELSDEARNSHSIPTVVNRWLVELFEMKKKVPQGALWASERSEQFSPIPIAWVD</sequence>
<evidence type="ECO:0000313" key="2">
    <source>
        <dbReference type="Proteomes" id="UP001608902"/>
    </source>
</evidence>
<dbReference type="EMBL" id="JBGFUD010005536">
    <property type="protein sequence ID" value="MFH4980434.1"/>
    <property type="molecule type" value="Genomic_DNA"/>
</dbReference>
<gene>
    <name evidence="1" type="ORF">AB6A40_007143</name>
</gene>
<keyword evidence="2" id="KW-1185">Reference proteome</keyword>
<name>A0ABD6ET08_9BILA</name>
<evidence type="ECO:0000313" key="1">
    <source>
        <dbReference type="EMBL" id="MFH4980434.1"/>
    </source>
</evidence>
<comment type="caution">
    <text evidence="1">The sequence shown here is derived from an EMBL/GenBank/DDBJ whole genome shotgun (WGS) entry which is preliminary data.</text>
</comment>
<organism evidence="1 2">
    <name type="scientific">Gnathostoma spinigerum</name>
    <dbReference type="NCBI Taxonomy" id="75299"/>
    <lineage>
        <taxon>Eukaryota</taxon>
        <taxon>Metazoa</taxon>
        <taxon>Ecdysozoa</taxon>
        <taxon>Nematoda</taxon>
        <taxon>Chromadorea</taxon>
        <taxon>Rhabditida</taxon>
        <taxon>Spirurina</taxon>
        <taxon>Gnathostomatomorpha</taxon>
        <taxon>Gnathostomatoidea</taxon>
        <taxon>Gnathostomatidae</taxon>
        <taxon>Gnathostoma</taxon>
    </lineage>
</organism>
<accession>A0ABD6ET08</accession>
<protein>
    <submittedName>
        <fullName evidence="1">Uncharacterized protein</fullName>
    </submittedName>
</protein>
<dbReference type="AlphaFoldDB" id="A0ABD6ET08"/>
<proteinExistence type="predicted"/>